<dbReference type="RefSeq" id="WP_078319160.1">
    <property type="nucleotide sequence ID" value="NZ_FXTS01000002.1"/>
</dbReference>
<evidence type="ECO:0000256" key="7">
    <source>
        <dbReference type="ARBA" id="ARBA00048793"/>
    </source>
</evidence>
<evidence type="ECO:0000313" key="10">
    <source>
        <dbReference type="EMBL" id="OOV87811.1"/>
    </source>
</evidence>
<evidence type="ECO:0000256" key="1">
    <source>
        <dbReference type="ARBA" id="ARBA00004994"/>
    </source>
</evidence>
<name>A0A1T1HD79_OCELI</name>
<dbReference type="InterPro" id="IPR013752">
    <property type="entry name" value="KPA_reductase"/>
</dbReference>
<dbReference type="Gene3D" id="3.40.50.720">
    <property type="entry name" value="NAD(P)-binding Rossmann-like Domain"/>
    <property type="match status" value="1"/>
</dbReference>
<keyword evidence="4" id="KW-0566">Pantothenate biosynthesis</keyword>
<protein>
    <recommendedName>
        <fullName evidence="3">2-dehydropantoate 2-reductase</fullName>
        <ecNumber evidence="2">1.1.1.169</ecNumber>
    </recommendedName>
    <alternativeName>
        <fullName evidence="6">Ketopantoate reductase</fullName>
    </alternativeName>
</protein>
<dbReference type="SUPFAM" id="SSF48179">
    <property type="entry name" value="6-phosphogluconate dehydrogenase C-terminal domain-like"/>
    <property type="match status" value="1"/>
</dbReference>
<dbReference type="STRING" id="966.BTA35_0207360"/>
<evidence type="ECO:0000313" key="11">
    <source>
        <dbReference type="Proteomes" id="UP000190064"/>
    </source>
</evidence>
<dbReference type="PANTHER" id="PTHR21708:SF45">
    <property type="entry name" value="2-DEHYDROPANTOATE 2-REDUCTASE"/>
    <property type="match status" value="1"/>
</dbReference>
<dbReference type="InterPro" id="IPR008927">
    <property type="entry name" value="6-PGluconate_DH-like_C_sf"/>
</dbReference>
<dbReference type="InterPro" id="IPR036291">
    <property type="entry name" value="NAD(P)-bd_dom_sf"/>
</dbReference>
<dbReference type="UniPathway" id="UPA00028">
    <property type="reaction ID" value="UER00004"/>
</dbReference>
<accession>A0A1T1HD79</accession>
<evidence type="ECO:0000256" key="5">
    <source>
        <dbReference type="ARBA" id="ARBA00023002"/>
    </source>
</evidence>
<comment type="pathway">
    <text evidence="1">Cofactor biosynthesis; (R)-pantothenate biosynthesis; (R)-pantoate from 3-methyl-2-oxobutanoate: step 2/2.</text>
</comment>
<dbReference type="EC" id="1.1.1.169" evidence="2"/>
<dbReference type="AlphaFoldDB" id="A0A1T1HD79"/>
<reference evidence="10" key="1">
    <citation type="submission" date="2017-02" db="EMBL/GenBank/DDBJ databases">
        <title>Draft Genome Sequence of the Salt Water Bacterium Oceanospirillum linum ATCC 11336.</title>
        <authorList>
            <person name="Trachtenberg A.M."/>
            <person name="Carney J.G."/>
            <person name="Linnane J.D."/>
            <person name="Rheaume B.A."/>
            <person name="Pitts N.L."/>
            <person name="Mykles D.L."/>
            <person name="Maclea K.S."/>
        </authorList>
    </citation>
    <scope>NUCLEOTIDE SEQUENCE [LARGE SCALE GENOMIC DNA]</scope>
    <source>
        <strain evidence="10">ATCC 11336</strain>
    </source>
</reference>
<dbReference type="FunFam" id="1.10.1040.10:FF:000017">
    <property type="entry name" value="2-dehydropantoate 2-reductase"/>
    <property type="match status" value="1"/>
</dbReference>
<evidence type="ECO:0000259" key="9">
    <source>
        <dbReference type="Pfam" id="PF08546"/>
    </source>
</evidence>
<dbReference type="GO" id="GO:0008677">
    <property type="term" value="F:2-dehydropantoate 2-reductase activity"/>
    <property type="evidence" value="ECO:0007669"/>
    <property type="project" value="UniProtKB-EC"/>
</dbReference>
<dbReference type="Gene3D" id="1.10.1040.10">
    <property type="entry name" value="N-(1-d-carboxylethyl)-l-norvaline Dehydrogenase, domain 2"/>
    <property type="match status" value="1"/>
</dbReference>
<dbReference type="GO" id="GO:0015940">
    <property type="term" value="P:pantothenate biosynthetic process"/>
    <property type="evidence" value="ECO:0007669"/>
    <property type="project" value="UniProtKB-UniPathway"/>
</dbReference>
<feature type="domain" description="Ketopantoate reductase N-terminal" evidence="8">
    <location>
        <begin position="3"/>
        <end position="167"/>
    </location>
</feature>
<dbReference type="Proteomes" id="UP000190064">
    <property type="component" value="Unassembled WGS sequence"/>
</dbReference>
<keyword evidence="11" id="KW-1185">Reference proteome</keyword>
<comment type="catalytic activity">
    <reaction evidence="7">
        <text>(R)-pantoate + NADP(+) = 2-dehydropantoate + NADPH + H(+)</text>
        <dbReference type="Rhea" id="RHEA:16233"/>
        <dbReference type="ChEBI" id="CHEBI:11561"/>
        <dbReference type="ChEBI" id="CHEBI:15378"/>
        <dbReference type="ChEBI" id="CHEBI:15980"/>
        <dbReference type="ChEBI" id="CHEBI:57783"/>
        <dbReference type="ChEBI" id="CHEBI:58349"/>
        <dbReference type="EC" id="1.1.1.169"/>
    </reaction>
</comment>
<dbReference type="EMBL" id="MTSD02000002">
    <property type="protein sequence ID" value="OOV87811.1"/>
    <property type="molecule type" value="Genomic_DNA"/>
</dbReference>
<dbReference type="Pfam" id="PF08546">
    <property type="entry name" value="ApbA_C"/>
    <property type="match status" value="1"/>
</dbReference>
<dbReference type="Pfam" id="PF02558">
    <property type="entry name" value="ApbA"/>
    <property type="match status" value="1"/>
</dbReference>
<comment type="caution">
    <text evidence="10">The sequence shown here is derived from an EMBL/GenBank/DDBJ whole genome shotgun (WGS) entry which is preliminary data.</text>
</comment>
<dbReference type="InterPro" id="IPR013328">
    <property type="entry name" value="6PGD_dom2"/>
</dbReference>
<evidence type="ECO:0000256" key="3">
    <source>
        <dbReference type="ARBA" id="ARBA00019465"/>
    </source>
</evidence>
<dbReference type="InterPro" id="IPR051402">
    <property type="entry name" value="KPR-Related"/>
</dbReference>
<feature type="domain" description="Ketopantoate reductase C-terminal" evidence="9">
    <location>
        <begin position="193"/>
        <end position="314"/>
    </location>
</feature>
<keyword evidence="5" id="KW-0560">Oxidoreductase</keyword>
<evidence type="ECO:0000256" key="4">
    <source>
        <dbReference type="ARBA" id="ARBA00022655"/>
    </source>
</evidence>
<organism evidence="10 11">
    <name type="scientific">Oceanospirillum linum</name>
    <dbReference type="NCBI Taxonomy" id="966"/>
    <lineage>
        <taxon>Bacteria</taxon>
        <taxon>Pseudomonadati</taxon>
        <taxon>Pseudomonadota</taxon>
        <taxon>Gammaproteobacteria</taxon>
        <taxon>Oceanospirillales</taxon>
        <taxon>Oceanospirillaceae</taxon>
        <taxon>Oceanospirillum</taxon>
    </lineage>
</organism>
<dbReference type="GO" id="GO:0005737">
    <property type="term" value="C:cytoplasm"/>
    <property type="evidence" value="ECO:0007669"/>
    <property type="project" value="TreeGrafter"/>
</dbReference>
<dbReference type="NCBIfam" id="NF005089">
    <property type="entry name" value="PRK06522.1-4"/>
    <property type="match status" value="1"/>
</dbReference>
<dbReference type="PANTHER" id="PTHR21708">
    <property type="entry name" value="PROBABLE 2-DEHYDROPANTOATE 2-REDUCTASE"/>
    <property type="match status" value="1"/>
</dbReference>
<evidence type="ECO:0000256" key="2">
    <source>
        <dbReference type="ARBA" id="ARBA00013014"/>
    </source>
</evidence>
<proteinExistence type="predicted"/>
<evidence type="ECO:0000256" key="6">
    <source>
        <dbReference type="ARBA" id="ARBA00032024"/>
    </source>
</evidence>
<sequence>MKICVYGAGAIGGLLAAKLSASGQTVTVIARGHTLSELKRNGIGLKSGTDCQFYPVQVADNAGEVGVQDLIIISVKQPDLNVILHQIAPMLGPQTKVLLAMNGVPWWFLDGLVEDSRLKTLDPDNRLSDLLPTQHILGCVVHLACTNPSPGVCELKGGNHLIIGQPDGQLSPAQHAVAKHLSNAGFEVTQTENIRADIWYKLWGNMTMNPVSALTRTTTDKILDDSLVNAFCCQVMNEAAQIGNKVGCALDQTPEQRNKTTRELGPIRTSMLQDAEKGKPLEYEALVGAVYEMAEKLGVEAPNLSVLYGLIRLYAGNNA</sequence>
<evidence type="ECO:0000259" key="8">
    <source>
        <dbReference type="Pfam" id="PF02558"/>
    </source>
</evidence>
<dbReference type="InterPro" id="IPR013332">
    <property type="entry name" value="KPR_N"/>
</dbReference>
<gene>
    <name evidence="10" type="ORF">BTA35_0207360</name>
</gene>
<dbReference type="SUPFAM" id="SSF51735">
    <property type="entry name" value="NAD(P)-binding Rossmann-fold domains"/>
    <property type="match status" value="1"/>
</dbReference>